<accession>A0A9D4E6E9</accession>
<dbReference type="AlphaFoldDB" id="A0A9D4E6E9"/>
<sequence length="64" mass="7273">MCDECDRWQHGPTNDSCPPFYLLAKLLHDKAVTATRNAELVSDLKLRRYQRASYATGQGKTFAL</sequence>
<dbReference type="Proteomes" id="UP000828390">
    <property type="component" value="Unassembled WGS sequence"/>
</dbReference>
<evidence type="ECO:0000313" key="2">
    <source>
        <dbReference type="Proteomes" id="UP000828390"/>
    </source>
</evidence>
<name>A0A9D4E6E9_DREPO</name>
<evidence type="ECO:0000313" key="1">
    <source>
        <dbReference type="EMBL" id="KAH3774031.1"/>
    </source>
</evidence>
<comment type="caution">
    <text evidence="1">The sequence shown here is derived from an EMBL/GenBank/DDBJ whole genome shotgun (WGS) entry which is preliminary data.</text>
</comment>
<protein>
    <submittedName>
        <fullName evidence="1">Uncharacterized protein</fullName>
    </submittedName>
</protein>
<dbReference type="EMBL" id="JAIWYP010000009">
    <property type="protein sequence ID" value="KAH3774031.1"/>
    <property type="molecule type" value="Genomic_DNA"/>
</dbReference>
<organism evidence="1 2">
    <name type="scientific">Dreissena polymorpha</name>
    <name type="common">Zebra mussel</name>
    <name type="synonym">Mytilus polymorpha</name>
    <dbReference type="NCBI Taxonomy" id="45954"/>
    <lineage>
        <taxon>Eukaryota</taxon>
        <taxon>Metazoa</taxon>
        <taxon>Spiralia</taxon>
        <taxon>Lophotrochozoa</taxon>
        <taxon>Mollusca</taxon>
        <taxon>Bivalvia</taxon>
        <taxon>Autobranchia</taxon>
        <taxon>Heteroconchia</taxon>
        <taxon>Euheterodonta</taxon>
        <taxon>Imparidentia</taxon>
        <taxon>Neoheterodontei</taxon>
        <taxon>Myida</taxon>
        <taxon>Dreissenoidea</taxon>
        <taxon>Dreissenidae</taxon>
        <taxon>Dreissena</taxon>
    </lineage>
</organism>
<proteinExistence type="predicted"/>
<gene>
    <name evidence="1" type="ORF">DPMN_175402</name>
</gene>
<reference evidence="1" key="2">
    <citation type="submission" date="2020-11" db="EMBL/GenBank/DDBJ databases">
        <authorList>
            <person name="McCartney M.A."/>
            <person name="Auch B."/>
            <person name="Kono T."/>
            <person name="Mallez S."/>
            <person name="Becker A."/>
            <person name="Gohl D.M."/>
            <person name="Silverstein K.A.T."/>
            <person name="Koren S."/>
            <person name="Bechman K.B."/>
            <person name="Herman A."/>
            <person name="Abrahante J.E."/>
            <person name="Garbe J."/>
        </authorList>
    </citation>
    <scope>NUCLEOTIDE SEQUENCE</scope>
    <source>
        <strain evidence="1">Duluth1</strain>
        <tissue evidence="1">Whole animal</tissue>
    </source>
</reference>
<reference evidence="1" key="1">
    <citation type="journal article" date="2019" name="bioRxiv">
        <title>The Genome of the Zebra Mussel, Dreissena polymorpha: A Resource for Invasive Species Research.</title>
        <authorList>
            <person name="McCartney M.A."/>
            <person name="Auch B."/>
            <person name="Kono T."/>
            <person name="Mallez S."/>
            <person name="Zhang Y."/>
            <person name="Obille A."/>
            <person name="Becker A."/>
            <person name="Abrahante J.E."/>
            <person name="Garbe J."/>
            <person name="Badalamenti J.P."/>
            <person name="Herman A."/>
            <person name="Mangelson H."/>
            <person name="Liachko I."/>
            <person name="Sullivan S."/>
            <person name="Sone E.D."/>
            <person name="Koren S."/>
            <person name="Silverstein K.A.T."/>
            <person name="Beckman K.B."/>
            <person name="Gohl D.M."/>
        </authorList>
    </citation>
    <scope>NUCLEOTIDE SEQUENCE</scope>
    <source>
        <strain evidence="1">Duluth1</strain>
        <tissue evidence="1">Whole animal</tissue>
    </source>
</reference>
<keyword evidence="2" id="KW-1185">Reference proteome</keyword>